<organism evidence="2 5">
    <name type="scientific">Myxococcus virescens</name>
    <dbReference type="NCBI Taxonomy" id="83456"/>
    <lineage>
        <taxon>Bacteria</taxon>
        <taxon>Pseudomonadati</taxon>
        <taxon>Myxococcota</taxon>
        <taxon>Myxococcia</taxon>
        <taxon>Myxococcales</taxon>
        <taxon>Cystobacterineae</taxon>
        <taxon>Myxococcaceae</taxon>
        <taxon>Myxococcus</taxon>
    </lineage>
</organism>
<evidence type="ECO:0000313" key="4">
    <source>
        <dbReference type="Proteomes" id="UP000198717"/>
    </source>
</evidence>
<keyword evidence="1" id="KW-0812">Transmembrane</keyword>
<sequence>MNRRRLHAHPRGLSILETIATAAVLMLGILGIMLTLGTASRHNRRNNNLSQASLIAEQELERVVNLRCVGEPLNDPCVNIKQLDNTRRDVWWSANGRMTETPPLPGATPQMAYTLTLDVDPPFEGAETGEPALNRAIPLPHASNLALHQVVNVRVTVSWMEEPGAPRRAVALQTRMAP</sequence>
<keyword evidence="1" id="KW-1133">Transmembrane helix</keyword>
<evidence type="ECO:0000313" key="5">
    <source>
        <dbReference type="Proteomes" id="UP000321224"/>
    </source>
</evidence>
<evidence type="ECO:0000313" key="3">
    <source>
        <dbReference type="EMBL" id="SDD36933.1"/>
    </source>
</evidence>
<keyword evidence="4" id="KW-1185">Reference proteome</keyword>
<proteinExistence type="predicted"/>
<comment type="caution">
    <text evidence="2">The sequence shown here is derived from an EMBL/GenBank/DDBJ whole genome shotgun (WGS) entry which is preliminary data.</text>
</comment>
<accession>A0A511H691</accession>
<reference evidence="2 5" key="2">
    <citation type="submission" date="2019-07" db="EMBL/GenBank/DDBJ databases">
        <title>Whole genome shotgun sequence of Myxococcus virescens NBRC 100334.</title>
        <authorList>
            <person name="Hosoyama A."/>
            <person name="Uohara A."/>
            <person name="Ohji S."/>
            <person name="Ichikawa N."/>
        </authorList>
    </citation>
    <scope>NUCLEOTIDE SEQUENCE [LARGE SCALE GENOMIC DNA]</scope>
    <source>
        <strain evidence="2 5">NBRC 100334</strain>
    </source>
</reference>
<dbReference type="Proteomes" id="UP000198717">
    <property type="component" value="Unassembled WGS sequence"/>
</dbReference>
<dbReference type="EMBL" id="BJVY01000003">
    <property type="protein sequence ID" value="GEL69048.1"/>
    <property type="molecule type" value="Genomic_DNA"/>
</dbReference>
<feature type="transmembrane region" description="Helical" evidence="1">
    <location>
        <begin position="12"/>
        <end position="36"/>
    </location>
</feature>
<dbReference type="RefSeq" id="WP_090485140.1">
    <property type="nucleotide sequence ID" value="NZ_BJVY01000003.1"/>
</dbReference>
<dbReference type="EMBL" id="FNAJ01000001">
    <property type="protein sequence ID" value="SDD36933.1"/>
    <property type="molecule type" value="Genomic_DNA"/>
</dbReference>
<gene>
    <name evidence="2" type="ORF">MVI01_08320</name>
    <name evidence="3" type="ORF">SAMN04488504_101613</name>
</gene>
<evidence type="ECO:0008006" key="6">
    <source>
        <dbReference type="Google" id="ProtNLM"/>
    </source>
</evidence>
<keyword evidence="1" id="KW-0472">Membrane</keyword>
<name>A0A511H691_9BACT</name>
<evidence type="ECO:0000313" key="2">
    <source>
        <dbReference type="EMBL" id="GEL69048.1"/>
    </source>
</evidence>
<evidence type="ECO:0000256" key="1">
    <source>
        <dbReference type="SAM" id="Phobius"/>
    </source>
</evidence>
<dbReference type="Proteomes" id="UP000321224">
    <property type="component" value="Unassembled WGS sequence"/>
</dbReference>
<protein>
    <recommendedName>
        <fullName evidence="6">Type II secretion system protein</fullName>
    </recommendedName>
</protein>
<reference evidence="3 4" key="1">
    <citation type="submission" date="2016-10" db="EMBL/GenBank/DDBJ databases">
        <authorList>
            <person name="Varghese N."/>
            <person name="Submissions S."/>
        </authorList>
    </citation>
    <scope>NUCLEOTIDE SEQUENCE [LARGE SCALE GENOMIC DNA]</scope>
    <source>
        <strain evidence="3 4">DSM 2260</strain>
    </source>
</reference>
<dbReference type="AlphaFoldDB" id="A0A511H691"/>